<evidence type="ECO:0000256" key="9">
    <source>
        <dbReference type="PROSITE-ProRule" id="PRU01193"/>
    </source>
</evidence>
<comment type="caution">
    <text evidence="14">The sequence shown here is derived from an EMBL/GenBank/DDBJ whole genome shotgun (WGS) entry which is preliminary data.</text>
</comment>
<evidence type="ECO:0000256" key="6">
    <source>
        <dbReference type="ARBA" id="ARBA00023122"/>
    </source>
</evidence>
<dbReference type="PANTHER" id="PTHR22777">
    <property type="entry name" value="HEMOLYSIN-RELATED"/>
    <property type="match status" value="1"/>
</dbReference>
<keyword evidence="15" id="KW-1185">Reference proteome</keyword>
<evidence type="ECO:0000313" key="14">
    <source>
        <dbReference type="EMBL" id="PWJ23785.1"/>
    </source>
</evidence>
<comment type="similarity">
    <text evidence="2">Belongs to the UPF0053 family.</text>
</comment>
<dbReference type="InterPro" id="IPR016169">
    <property type="entry name" value="FAD-bd_PCMH_sub2"/>
</dbReference>
<feature type="transmembrane region" description="Helical" evidence="11">
    <location>
        <begin position="91"/>
        <end position="110"/>
    </location>
</feature>
<dbReference type="InterPro" id="IPR046342">
    <property type="entry name" value="CBS_dom_sf"/>
</dbReference>
<sequence length="441" mass="49897">MDSSDAIQFVILIVLLLLSAFFSSAETALTTVSKIRMRSLAEDGNKRAKVVLDVTENHSRKMLSAILIGNNIVNISASSLAATLAYSFGGYMVSIATAALTVAILVFGEITPKSIATLHSDKLSLSYIRVIRPFMTIMTPFIFIINLFSRGILFLFRIDPNAKNNAMTEDELRTIVDVSHEDGIIESEEKEMIYNVFDLGDARAKDVMVPRVHVTFADVNSTYKELIDIFKEDKFTRLPVYEDTTDNVIGTINMKDLLLFDNKEHFCVRDILREAYFTYEYKNISELLVEMRDASFNIAIVLDEYGETAGLITLEDILEEIVGEIHDEYDENEEEFVKQLNEYEYIIEGSMSLDDVNDRLDLELESEDYDSLGGFIIEHLDRLPEVGDEVTSEHGIRLVVETLDKNRVESVHVYLPEKTESDDEEFDGENMESEPGVSTEA</sequence>
<evidence type="ECO:0000256" key="2">
    <source>
        <dbReference type="ARBA" id="ARBA00006337"/>
    </source>
</evidence>
<name>A0A2Y9BH82_9FIRM</name>
<dbReference type="Gene3D" id="3.30.465.10">
    <property type="match status" value="1"/>
</dbReference>
<evidence type="ECO:0000256" key="1">
    <source>
        <dbReference type="ARBA" id="ARBA00004141"/>
    </source>
</evidence>
<keyword evidence="5 9" id="KW-1133">Transmembrane helix</keyword>
<keyword evidence="7 9" id="KW-0472">Membrane</keyword>
<accession>A0A2Y9BH82</accession>
<keyword evidence="4" id="KW-0677">Repeat</keyword>
<feature type="domain" description="CBS" evidence="12">
    <location>
        <begin position="208"/>
        <end position="271"/>
    </location>
</feature>
<gene>
    <name evidence="14" type="ORF">A8806_11230</name>
</gene>
<evidence type="ECO:0000256" key="3">
    <source>
        <dbReference type="ARBA" id="ARBA00022692"/>
    </source>
</evidence>
<reference evidence="14 15" key="1">
    <citation type="submission" date="2018-05" db="EMBL/GenBank/DDBJ databases">
        <title>The Hungate 1000. A catalogue of reference genomes from the rumen microbiome.</title>
        <authorList>
            <person name="Kelly W."/>
        </authorList>
    </citation>
    <scope>NUCLEOTIDE SEQUENCE [LARGE SCALE GENOMIC DNA]</scope>
    <source>
        <strain evidence="14 15">NLAE-zl-C242</strain>
    </source>
</reference>
<dbReference type="AlphaFoldDB" id="A0A2Y9BH82"/>
<feature type="transmembrane region" description="Helical" evidence="11">
    <location>
        <begin position="6"/>
        <end position="29"/>
    </location>
</feature>
<organism evidence="14 15">
    <name type="scientific">Faecalicatena orotica</name>
    <dbReference type="NCBI Taxonomy" id="1544"/>
    <lineage>
        <taxon>Bacteria</taxon>
        <taxon>Bacillati</taxon>
        <taxon>Bacillota</taxon>
        <taxon>Clostridia</taxon>
        <taxon>Lachnospirales</taxon>
        <taxon>Lachnospiraceae</taxon>
        <taxon>Faecalicatena</taxon>
    </lineage>
</organism>
<evidence type="ECO:0000259" key="12">
    <source>
        <dbReference type="PROSITE" id="PS51371"/>
    </source>
</evidence>
<dbReference type="FunFam" id="3.10.580.10:FF:000002">
    <property type="entry name" value="Magnesium/cobalt efflux protein CorC"/>
    <property type="match status" value="1"/>
</dbReference>
<dbReference type="SUPFAM" id="SSF56176">
    <property type="entry name" value="FAD-binding/transporter-associated domain-like"/>
    <property type="match status" value="1"/>
</dbReference>
<feature type="transmembrane region" description="Helical" evidence="11">
    <location>
        <begin position="65"/>
        <end position="85"/>
    </location>
</feature>
<dbReference type="Pfam" id="PF00571">
    <property type="entry name" value="CBS"/>
    <property type="match status" value="2"/>
</dbReference>
<evidence type="ECO:0000256" key="5">
    <source>
        <dbReference type="ARBA" id="ARBA00022989"/>
    </source>
</evidence>
<dbReference type="RefSeq" id="WP_109732622.1">
    <property type="nucleotide sequence ID" value="NZ_BAAACK010000025.1"/>
</dbReference>
<feature type="region of interest" description="Disordered" evidence="10">
    <location>
        <begin position="416"/>
        <end position="441"/>
    </location>
</feature>
<dbReference type="Pfam" id="PF03471">
    <property type="entry name" value="CorC_HlyC"/>
    <property type="match status" value="1"/>
</dbReference>
<evidence type="ECO:0000256" key="7">
    <source>
        <dbReference type="ARBA" id="ARBA00023136"/>
    </source>
</evidence>
<evidence type="ECO:0000256" key="10">
    <source>
        <dbReference type="SAM" id="MobiDB-lite"/>
    </source>
</evidence>
<feature type="domain" description="CNNM transmembrane" evidence="13">
    <location>
        <begin position="1"/>
        <end position="189"/>
    </location>
</feature>
<dbReference type="Gene3D" id="3.10.580.10">
    <property type="entry name" value="CBS-domain"/>
    <property type="match status" value="1"/>
</dbReference>
<protein>
    <submittedName>
        <fullName evidence="14">Mg2+/Co2+ transporter CorB</fullName>
    </submittedName>
</protein>
<dbReference type="OrthoDB" id="9798188at2"/>
<dbReference type="Proteomes" id="UP000245845">
    <property type="component" value="Unassembled WGS sequence"/>
</dbReference>
<feature type="domain" description="CBS" evidence="12">
    <location>
        <begin position="273"/>
        <end position="328"/>
    </location>
</feature>
<dbReference type="GO" id="GO:0050660">
    <property type="term" value="F:flavin adenine dinucleotide binding"/>
    <property type="evidence" value="ECO:0007669"/>
    <property type="project" value="InterPro"/>
</dbReference>
<dbReference type="InterPro" id="IPR005170">
    <property type="entry name" value="Transptr-assoc_dom"/>
</dbReference>
<proteinExistence type="inferred from homology"/>
<dbReference type="PROSITE" id="PS51846">
    <property type="entry name" value="CNNM"/>
    <property type="match status" value="1"/>
</dbReference>
<comment type="subcellular location">
    <subcellularLocation>
        <location evidence="1">Membrane</location>
        <topology evidence="1">Multi-pass membrane protein</topology>
    </subcellularLocation>
</comment>
<dbReference type="InterPro" id="IPR000644">
    <property type="entry name" value="CBS_dom"/>
</dbReference>
<dbReference type="InterPro" id="IPR002550">
    <property type="entry name" value="CNNM"/>
</dbReference>
<dbReference type="InterPro" id="IPR044751">
    <property type="entry name" value="Ion_transp-like_CBS"/>
</dbReference>
<keyword evidence="6 8" id="KW-0129">CBS domain</keyword>
<feature type="transmembrane region" description="Helical" evidence="11">
    <location>
        <begin position="130"/>
        <end position="156"/>
    </location>
</feature>
<evidence type="ECO:0000256" key="4">
    <source>
        <dbReference type="ARBA" id="ARBA00022737"/>
    </source>
</evidence>
<evidence type="ECO:0000313" key="15">
    <source>
        <dbReference type="Proteomes" id="UP000245845"/>
    </source>
</evidence>
<dbReference type="SMART" id="SM01091">
    <property type="entry name" value="CorC_HlyC"/>
    <property type="match status" value="1"/>
</dbReference>
<dbReference type="InterPro" id="IPR036318">
    <property type="entry name" value="FAD-bd_PCMH-like_sf"/>
</dbReference>
<dbReference type="PANTHER" id="PTHR22777:SF17">
    <property type="entry name" value="UPF0053 PROTEIN SLL0260"/>
    <property type="match status" value="1"/>
</dbReference>
<dbReference type="GO" id="GO:0005886">
    <property type="term" value="C:plasma membrane"/>
    <property type="evidence" value="ECO:0007669"/>
    <property type="project" value="TreeGrafter"/>
</dbReference>
<dbReference type="PROSITE" id="PS51371">
    <property type="entry name" value="CBS"/>
    <property type="match status" value="2"/>
</dbReference>
<dbReference type="SUPFAM" id="SSF54631">
    <property type="entry name" value="CBS-domain pair"/>
    <property type="match status" value="1"/>
</dbReference>
<dbReference type="CDD" id="cd04590">
    <property type="entry name" value="CBS_pair_CorC_HlyC_assoc"/>
    <property type="match status" value="1"/>
</dbReference>
<dbReference type="Pfam" id="PF01595">
    <property type="entry name" value="CNNM"/>
    <property type="match status" value="1"/>
</dbReference>
<dbReference type="EMBL" id="QGDL01000012">
    <property type="protein sequence ID" value="PWJ23785.1"/>
    <property type="molecule type" value="Genomic_DNA"/>
</dbReference>
<feature type="compositionally biased region" description="Acidic residues" evidence="10">
    <location>
        <begin position="420"/>
        <end position="432"/>
    </location>
</feature>
<evidence type="ECO:0000256" key="11">
    <source>
        <dbReference type="SAM" id="Phobius"/>
    </source>
</evidence>
<evidence type="ECO:0000259" key="13">
    <source>
        <dbReference type="PROSITE" id="PS51846"/>
    </source>
</evidence>
<evidence type="ECO:0000256" key="8">
    <source>
        <dbReference type="PROSITE-ProRule" id="PRU00703"/>
    </source>
</evidence>
<keyword evidence="3 9" id="KW-0812">Transmembrane</keyword>